<dbReference type="InterPro" id="IPR013976">
    <property type="entry name" value="HDOD"/>
</dbReference>
<evidence type="ECO:0000256" key="1">
    <source>
        <dbReference type="ARBA" id="ARBA00012528"/>
    </source>
</evidence>
<dbReference type="CDD" id="cd01949">
    <property type="entry name" value="GGDEF"/>
    <property type="match status" value="1"/>
</dbReference>
<keyword evidence="8" id="KW-0548">Nucleotidyltransferase</keyword>
<dbReference type="Proteomes" id="UP001162030">
    <property type="component" value="Chromosome"/>
</dbReference>
<dbReference type="SUPFAM" id="SSF52172">
    <property type="entry name" value="CheY-like"/>
    <property type="match status" value="1"/>
</dbReference>
<dbReference type="Pfam" id="PF00072">
    <property type="entry name" value="Response_reg"/>
    <property type="match status" value="1"/>
</dbReference>
<feature type="domain" description="HDOD" evidence="7">
    <location>
        <begin position="15"/>
        <end position="208"/>
    </location>
</feature>
<protein>
    <recommendedName>
        <fullName evidence="1">diguanylate cyclase</fullName>
        <ecNumber evidence="1">2.7.7.65</ecNumber>
    </recommendedName>
</protein>
<dbReference type="InterPro" id="IPR029787">
    <property type="entry name" value="Nucleotide_cyclase"/>
</dbReference>
<reference evidence="8 9" key="1">
    <citation type="submission" date="2023-03" db="EMBL/GenBank/DDBJ databases">
        <authorList>
            <person name="Pearce D."/>
        </authorList>
    </citation>
    <scope>NUCLEOTIDE SEQUENCE [LARGE SCALE GENOMIC DNA]</scope>
    <source>
        <strain evidence="8">Msz</strain>
    </source>
</reference>
<dbReference type="InterPro" id="IPR011006">
    <property type="entry name" value="CheY-like_superfamily"/>
</dbReference>
<sequence>MNTFNFHELKASERLPTPSGTALAIMKLVQREDATAQSMAELIQSDPALTGRILRLANSPAIGARRPIVAVMDAVLILGMNVVRQFALSLSLVAGYSQGRCKAFDYAGYWAMSLAQAVALQEVTARKRTVAPEEAFTMGLLAEIGRLVLATAWPEDYSDCLERAQGERLLNLERERFAIDHRSLSIMLLADWGFPENFLQALRLSFDSAPTDGSRAGTLAGQLNFAREIAHYCLAEQAGREVLLPRLQTQAANHDFDERTLTEILESTEAQWREWGNLIGVATDLRQSPPKPSEVEERPLLGLDVLLVDDDPMTLARLSKQLGALGHRIATCRDGESALKHVLEHKPQLVITDWHMKPMDGLALCKALRASAFGKTLYLIMLTATEDEDALVKAFDAGIDDYVVKPPSLRVLNARIRAGQRIIALQQDLAQERQEIERFSAELAVANRRLELMANTDLLTGLPNRRYALDRLEQEWSTALRVNRPLSVIILDLDRFKSINDTFGHDVGDQVLAHAAKVMRDAVRASDVVCRMGGEEFLVIAPNTDSAAALHLGERIRAAIERHQPTKLALSFPLTTSIGVASSTDATTDCKTLIKRADQALFQAKQGGRNSVRQAS</sequence>
<dbReference type="PANTHER" id="PTHR45138:SF9">
    <property type="entry name" value="DIGUANYLATE CYCLASE DGCM-RELATED"/>
    <property type="match status" value="1"/>
</dbReference>
<keyword evidence="9" id="KW-1185">Reference proteome</keyword>
<dbReference type="SMART" id="SM00448">
    <property type="entry name" value="REC"/>
    <property type="match status" value="1"/>
</dbReference>
<dbReference type="SMART" id="SM00267">
    <property type="entry name" value="GGDEF"/>
    <property type="match status" value="1"/>
</dbReference>
<dbReference type="InterPro" id="IPR043128">
    <property type="entry name" value="Rev_trsase/Diguanyl_cyclase"/>
</dbReference>
<feature type="modified residue" description="4-aspartylphosphate" evidence="3">
    <location>
        <position position="353"/>
    </location>
</feature>
<dbReference type="PROSITE" id="PS50110">
    <property type="entry name" value="RESPONSE_REGULATORY"/>
    <property type="match status" value="1"/>
</dbReference>
<dbReference type="SUPFAM" id="SSF55073">
    <property type="entry name" value="Nucleotide cyclase"/>
    <property type="match status" value="1"/>
</dbReference>
<keyword evidence="8" id="KW-0808">Transferase</keyword>
<evidence type="ECO:0000259" key="5">
    <source>
        <dbReference type="PROSITE" id="PS50110"/>
    </source>
</evidence>
<feature type="domain" description="Response regulatory" evidence="5">
    <location>
        <begin position="304"/>
        <end position="420"/>
    </location>
</feature>
<dbReference type="InterPro" id="IPR000160">
    <property type="entry name" value="GGDEF_dom"/>
</dbReference>
<name>A0ABM9I2W7_9GAMM</name>
<feature type="coiled-coil region" evidence="4">
    <location>
        <begin position="422"/>
        <end position="456"/>
    </location>
</feature>
<dbReference type="NCBIfam" id="TIGR00254">
    <property type="entry name" value="GGDEF"/>
    <property type="match status" value="1"/>
</dbReference>
<evidence type="ECO:0000259" key="6">
    <source>
        <dbReference type="PROSITE" id="PS50887"/>
    </source>
</evidence>
<dbReference type="PROSITE" id="PS51833">
    <property type="entry name" value="HDOD"/>
    <property type="match status" value="1"/>
</dbReference>
<dbReference type="InterPro" id="IPR001789">
    <property type="entry name" value="Sig_transdc_resp-reg_receiver"/>
</dbReference>
<feature type="domain" description="GGDEF" evidence="6">
    <location>
        <begin position="484"/>
        <end position="616"/>
    </location>
</feature>
<evidence type="ECO:0000313" key="9">
    <source>
        <dbReference type="Proteomes" id="UP001162030"/>
    </source>
</evidence>
<dbReference type="Gene3D" id="3.40.50.2300">
    <property type="match status" value="1"/>
</dbReference>
<dbReference type="InterPro" id="IPR050469">
    <property type="entry name" value="Diguanylate_Cyclase"/>
</dbReference>
<organism evidence="8 9">
    <name type="scientific">Methylocaldum szegediense</name>
    <dbReference type="NCBI Taxonomy" id="73780"/>
    <lineage>
        <taxon>Bacteria</taxon>
        <taxon>Pseudomonadati</taxon>
        <taxon>Pseudomonadota</taxon>
        <taxon>Gammaproteobacteria</taxon>
        <taxon>Methylococcales</taxon>
        <taxon>Methylococcaceae</taxon>
        <taxon>Methylocaldum</taxon>
    </lineage>
</organism>
<comment type="catalytic activity">
    <reaction evidence="2">
        <text>2 GTP = 3',3'-c-di-GMP + 2 diphosphate</text>
        <dbReference type="Rhea" id="RHEA:24898"/>
        <dbReference type="ChEBI" id="CHEBI:33019"/>
        <dbReference type="ChEBI" id="CHEBI:37565"/>
        <dbReference type="ChEBI" id="CHEBI:58805"/>
        <dbReference type="EC" id="2.7.7.65"/>
    </reaction>
</comment>
<proteinExistence type="predicted"/>
<keyword evidence="4" id="KW-0175">Coiled coil</keyword>
<dbReference type="PANTHER" id="PTHR45138">
    <property type="entry name" value="REGULATORY COMPONENTS OF SENSORY TRANSDUCTION SYSTEM"/>
    <property type="match status" value="1"/>
</dbReference>
<dbReference type="GO" id="GO:0052621">
    <property type="term" value="F:diguanylate cyclase activity"/>
    <property type="evidence" value="ECO:0007669"/>
    <property type="project" value="UniProtKB-EC"/>
</dbReference>
<dbReference type="SUPFAM" id="SSF109604">
    <property type="entry name" value="HD-domain/PDEase-like"/>
    <property type="match status" value="1"/>
</dbReference>
<evidence type="ECO:0000256" key="4">
    <source>
        <dbReference type="SAM" id="Coils"/>
    </source>
</evidence>
<dbReference type="Pfam" id="PF00990">
    <property type="entry name" value="GGDEF"/>
    <property type="match status" value="1"/>
</dbReference>
<dbReference type="Gene3D" id="3.30.70.270">
    <property type="match status" value="1"/>
</dbReference>
<gene>
    <name evidence="8" type="ORF">MSZNOR_2612</name>
</gene>
<dbReference type="Pfam" id="PF08668">
    <property type="entry name" value="HDOD"/>
    <property type="match status" value="1"/>
</dbReference>
<dbReference type="CDD" id="cd17574">
    <property type="entry name" value="REC_OmpR"/>
    <property type="match status" value="1"/>
</dbReference>
<evidence type="ECO:0000256" key="3">
    <source>
        <dbReference type="PROSITE-ProRule" id="PRU00169"/>
    </source>
</evidence>
<evidence type="ECO:0000313" key="8">
    <source>
        <dbReference type="EMBL" id="CAI8856504.1"/>
    </source>
</evidence>
<dbReference type="EMBL" id="OX458333">
    <property type="protein sequence ID" value="CAI8856504.1"/>
    <property type="molecule type" value="Genomic_DNA"/>
</dbReference>
<evidence type="ECO:0000256" key="2">
    <source>
        <dbReference type="ARBA" id="ARBA00034247"/>
    </source>
</evidence>
<dbReference type="PROSITE" id="PS50887">
    <property type="entry name" value="GGDEF"/>
    <property type="match status" value="1"/>
</dbReference>
<dbReference type="Gene3D" id="1.10.3210.10">
    <property type="entry name" value="Hypothetical protein af1432"/>
    <property type="match status" value="1"/>
</dbReference>
<evidence type="ECO:0000259" key="7">
    <source>
        <dbReference type="PROSITE" id="PS51833"/>
    </source>
</evidence>
<accession>A0ABM9I2W7</accession>
<dbReference type="RefSeq" id="WP_317963226.1">
    <property type="nucleotide sequence ID" value="NZ_OX458333.1"/>
</dbReference>
<keyword evidence="3" id="KW-0597">Phosphoprotein</keyword>
<dbReference type="EC" id="2.7.7.65" evidence="1"/>